<dbReference type="AlphaFoldDB" id="A0AAD8PES8"/>
<evidence type="ECO:0000256" key="1">
    <source>
        <dbReference type="ARBA" id="ARBA00004123"/>
    </source>
</evidence>
<dbReference type="InterPro" id="IPR006818">
    <property type="entry name" value="ASF1-like"/>
</dbReference>
<dbReference type="InterPro" id="IPR017282">
    <property type="entry name" value="Hist_deposition_Asf1"/>
</dbReference>
<keyword evidence="4" id="KW-0804">Transcription</keyword>
<keyword evidence="6" id="KW-0539">Nucleus</keyword>
<dbReference type="GO" id="GO:0006337">
    <property type="term" value="P:nucleosome disassembly"/>
    <property type="evidence" value="ECO:0007669"/>
    <property type="project" value="InterPro"/>
</dbReference>
<dbReference type="InterPro" id="IPR036747">
    <property type="entry name" value="ASF1-like_sf"/>
</dbReference>
<reference evidence="8" key="1">
    <citation type="submission" date="2023-08" db="EMBL/GenBank/DDBJ databases">
        <title>Draft sequence of the Babesia gibsoni genome.</title>
        <authorList>
            <person name="Yamagishi J.Y."/>
            <person name="Xuan X.X."/>
        </authorList>
    </citation>
    <scope>NUCLEOTIDE SEQUENCE</scope>
    <source>
        <strain evidence="8">Azabu</strain>
    </source>
</reference>
<feature type="compositionally biased region" description="Polar residues" evidence="7">
    <location>
        <begin position="218"/>
        <end position="229"/>
    </location>
</feature>
<feature type="compositionally biased region" description="Acidic residues" evidence="7">
    <location>
        <begin position="186"/>
        <end position="210"/>
    </location>
</feature>
<sequence length="273" mass="30146">MSLINVTNITVGNNVCPVTDPLVFQIEFECLEDLKDDVEWKIIYVTSDGTGYIGGETHPLDVMECKDGEIVLDAVCLGPVYRGVLEFEFRVAPPDFTRLSPQGILGMQAVLVTASYCDQEFIRIGYYTNNCYDDPELRECPPDEPNISKMVRCIIDHPRVTRFPIRWDSDAVVDPEGNDVSCVIDDGPESSDSDDGDDKDECPSDTDLEDSSGKNEESLTYSLEGTSSELDIPDGAVKRAVEEIYDEKVEEISKAICTAKLVSVPTCTSISDI</sequence>
<evidence type="ECO:0000256" key="2">
    <source>
        <dbReference type="ARBA" id="ARBA00006051"/>
    </source>
</evidence>
<evidence type="ECO:0000256" key="5">
    <source>
        <dbReference type="ARBA" id="ARBA00023186"/>
    </source>
</evidence>
<evidence type="ECO:0000256" key="7">
    <source>
        <dbReference type="SAM" id="MobiDB-lite"/>
    </source>
</evidence>
<dbReference type="GO" id="GO:0000785">
    <property type="term" value="C:chromatin"/>
    <property type="evidence" value="ECO:0007669"/>
    <property type="project" value="TreeGrafter"/>
</dbReference>
<keyword evidence="3" id="KW-0805">Transcription regulation</keyword>
<evidence type="ECO:0000313" key="9">
    <source>
        <dbReference type="Proteomes" id="UP001230268"/>
    </source>
</evidence>
<comment type="similarity">
    <text evidence="2">Belongs to the ASF1 family.</text>
</comment>
<name>A0AAD8PES8_BABGI</name>
<dbReference type="GO" id="GO:0006334">
    <property type="term" value="P:nucleosome assembly"/>
    <property type="evidence" value="ECO:0007669"/>
    <property type="project" value="InterPro"/>
</dbReference>
<dbReference type="Proteomes" id="UP001230268">
    <property type="component" value="Unassembled WGS sequence"/>
</dbReference>
<dbReference type="Gene3D" id="2.60.40.1490">
    <property type="entry name" value="Histone chaperone ASF1-like"/>
    <property type="match status" value="1"/>
</dbReference>
<dbReference type="EMBL" id="JAVEPI010000002">
    <property type="protein sequence ID" value="KAK1444038.1"/>
    <property type="molecule type" value="Genomic_DNA"/>
</dbReference>
<dbReference type="PIRSF" id="PIRSF037759">
    <property type="entry name" value="Histone_Asf1"/>
    <property type="match status" value="1"/>
</dbReference>
<organism evidence="8 9">
    <name type="scientific">Babesia gibsoni</name>
    <dbReference type="NCBI Taxonomy" id="33632"/>
    <lineage>
        <taxon>Eukaryota</taxon>
        <taxon>Sar</taxon>
        <taxon>Alveolata</taxon>
        <taxon>Apicomplexa</taxon>
        <taxon>Aconoidasida</taxon>
        <taxon>Piroplasmida</taxon>
        <taxon>Babesiidae</taxon>
        <taxon>Babesia</taxon>
    </lineage>
</organism>
<dbReference type="PANTHER" id="PTHR12040:SF0">
    <property type="entry name" value="HISTONE CHAPERONE ASF1"/>
    <property type="match status" value="1"/>
</dbReference>
<keyword evidence="9" id="KW-1185">Reference proteome</keyword>
<dbReference type="GO" id="GO:0006335">
    <property type="term" value="P:DNA replication-dependent chromatin assembly"/>
    <property type="evidence" value="ECO:0007669"/>
    <property type="project" value="TreeGrafter"/>
</dbReference>
<gene>
    <name evidence="8" type="ORF">BgAZ_209140</name>
</gene>
<evidence type="ECO:0000313" key="8">
    <source>
        <dbReference type="EMBL" id="KAK1444038.1"/>
    </source>
</evidence>
<protein>
    <submittedName>
        <fullName evidence="8">Histone deposition protein Asf1 like protein</fullName>
    </submittedName>
</protein>
<dbReference type="PANTHER" id="PTHR12040">
    <property type="entry name" value="ANTI-SILENCING PROTEIN 1"/>
    <property type="match status" value="1"/>
</dbReference>
<dbReference type="GO" id="GO:0042393">
    <property type="term" value="F:histone binding"/>
    <property type="evidence" value="ECO:0007669"/>
    <property type="project" value="InterPro"/>
</dbReference>
<accession>A0AAD8PES8</accession>
<comment type="caution">
    <text evidence="8">The sequence shown here is derived from an EMBL/GenBank/DDBJ whole genome shotgun (WGS) entry which is preliminary data.</text>
</comment>
<evidence type="ECO:0000256" key="4">
    <source>
        <dbReference type="ARBA" id="ARBA00023163"/>
    </source>
</evidence>
<evidence type="ECO:0000256" key="3">
    <source>
        <dbReference type="ARBA" id="ARBA00023015"/>
    </source>
</evidence>
<feature type="region of interest" description="Disordered" evidence="7">
    <location>
        <begin position="184"/>
        <end position="230"/>
    </location>
</feature>
<evidence type="ECO:0000256" key="6">
    <source>
        <dbReference type="ARBA" id="ARBA00023242"/>
    </source>
</evidence>
<proteinExistence type="inferred from homology"/>
<dbReference type="GO" id="GO:0005634">
    <property type="term" value="C:nucleus"/>
    <property type="evidence" value="ECO:0007669"/>
    <property type="project" value="UniProtKB-SubCell"/>
</dbReference>
<comment type="subcellular location">
    <subcellularLocation>
        <location evidence="1">Nucleus</location>
    </subcellularLocation>
</comment>
<keyword evidence="5" id="KW-0143">Chaperone</keyword>
<dbReference type="SUPFAM" id="SSF101546">
    <property type="entry name" value="ASF1-like"/>
    <property type="match status" value="1"/>
</dbReference>
<dbReference type="Pfam" id="PF04729">
    <property type="entry name" value="ASF1_hist_chap"/>
    <property type="match status" value="1"/>
</dbReference>